<comment type="caution">
    <text evidence="2">The sequence shown here is derived from an EMBL/GenBank/DDBJ whole genome shotgun (WGS) entry which is preliminary data.</text>
</comment>
<dbReference type="EMBL" id="RAWB01000144">
    <property type="protein sequence ID" value="RKH58970.1"/>
    <property type="molecule type" value="Genomic_DNA"/>
</dbReference>
<dbReference type="SUPFAM" id="SSF88874">
    <property type="entry name" value="Receptor-binding domain of short tail fibre protein gp12"/>
    <property type="match status" value="1"/>
</dbReference>
<dbReference type="AlphaFoldDB" id="A0A3A8PVB3"/>
<sequence length="614" mass="65285">MTTKLEKPRYFPGEFLAAGDYSAEQDYLARLRHTHDGVLHTWGIATGLAVSLSANQLRVTVSPGIAVDPSGQLVSLTEPRDADLPVPFVASRLVLTRTEEVIPPLQPDGLPRLRESAELSWEPLGAPDPEPRLVLASVSAGPTLDFTLRRHAGLEVGALRFVSPRLARTREPSLLGWSAAEDHGVRISANELRIQPLQAPREATVSLQGGMLGIGTTLPTSPLDIREPNAPLVGPGLLSSDGTLVTGTDPTLGRLLAVGDRILTRDRQGQQVQSAIAAVLPDGRVVTASPLEAQDALWQFRRESIARFASPDGRALLTCDATAQVRIGRDLSGTPARLAVSGGDVLLREGAVEFQADGRIQDLTGAQEIRFNQREGFLGLRTAGDLHLRASTALSPLPFGLFLAASGNVGLGTDAPGDALVVEGALRSVGDEARGITGGFVFPDGTVQETAEIALPIGGIIDWWRPNAQVQIPDEYRICDGSTVDDEDSPFYGKQLPSLTSRFIRGVGSVNDVGPGGSDTHVHVYTVPAHNHPFQHTHPDYAGLSGQANGNDGPADRLASQFCDRGHVHNFRAQIFSSATTNTRDNGDAGTQAPSGPASLLPPFYGLLKLIRIK</sequence>
<dbReference type="RefSeq" id="WP_120644203.1">
    <property type="nucleotide sequence ID" value="NZ_RAWB01000144.1"/>
</dbReference>
<keyword evidence="3" id="KW-1185">Reference proteome</keyword>
<evidence type="ECO:0000313" key="3">
    <source>
        <dbReference type="Proteomes" id="UP000272888"/>
    </source>
</evidence>
<protein>
    <recommendedName>
        <fullName evidence="4">Tail fiber protein</fullName>
    </recommendedName>
</protein>
<name>A0A3A8PVB3_9BACT</name>
<feature type="region of interest" description="Disordered" evidence="1">
    <location>
        <begin position="577"/>
        <end position="597"/>
    </location>
</feature>
<reference evidence="3" key="1">
    <citation type="submission" date="2018-09" db="EMBL/GenBank/DDBJ databases">
        <authorList>
            <person name="Livingstone P.G."/>
            <person name="Whitworth D.E."/>
        </authorList>
    </citation>
    <scope>NUCLEOTIDE SEQUENCE [LARGE SCALE GENOMIC DNA]</scope>
    <source>
        <strain evidence="3">CA051B</strain>
    </source>
</reference>
<evidence type="ECO:0000256" key="1">
    <source>
        <dbReference type="SAM" id="MobiDB-lite"/>
    </source>
</evidence>
<evidence type="ECO:0000313" key="2">
    <source>
        <dbReference type="EMBL" id="RKH58970.1"/>
    </source>
</evidence>
<gene>
    <name evidence="2" type="ORF">D7V93_15755</name>
</gene>
<organism evidence="2 3">
    <name type="scientific">Corallococcus llansteffanensis</name>
    <dbReference type="NCBI Taxonomy" id="2316731"/>
    <lineage>
        <taxon>Bacteria</taxon>
        <taxon>Pseudomonadati</taxon>
        <taxon>Myxococcota</taxon>
        <taxon>Myxococcia</taxon>
        <taxon>Myxococcales</taxon>
        <taxon>Cystobacterineae</taxon>
        <taxon>Myxococcaceae</taxon>
        <taxon>Corallococcus</taxon>
    </lineage>
</organism>
<proteinExistence type="predicted"/>
<dbReference type="Proteomes" id="UP000272888">
    <property type="component" value="Unassembled WGS sequence"/>
</dbReference>
<evidence type="ECO:0008006" key="4">
    <source>
        <dbReference type="Google" id="ProtNLM"/>
    </source>
</evidence>
<accession>A0A3A8PVB3</accession>